<protein>
    <submittedName>
        <fullName evidence="1">RES domain-containing protein</fullName>
    </submittedName>
</protein>
<dbReference type="STRING" id="123320.SAMN06309945_0199"/>
<dbReference type="Proteomes" id="UP000190857">
    <property type="component" value="Unassembled WGS sequence"/>
</dbReference>
<proteinExistence type="predicted"/>
<dbReference type="OrthoDB" id="4722229at2"/>
<dbReference type="RefSeq" id="WP_079726442.1">
    <property type="nucleotide sequence ID" value="NZ_FUZP01000001.1"/>
</dbReference>
<name>A0A1T5IBU1_9MICO</name>
<keyword evidence="2" id="KW-1185">Reference proteome</keyword>
<dbReference type="AlphaFoldDB" id="A0A1T5IBU1"/>
<sequence>MAGEGLPVSREPGTVWRVGYAPNPWEWTDWKFANTDGRFDGRWDDPAGQYRTLYVAESAIACFIEVLAKFRPDPRVAEGLGEIESDDVDEIAFPTLSPGSVSTDWIENRRIGSATLRGAYVQVTHAAAVASLRPDWVSPARRLGVTEFDTSALKDSGSRALTQAISRYLYETTVESQPAYSGVEFASRHGDDLRLWAIFEYPNHALVSPELADITDEPLTAAHPALQEAMTLFQLTWVDQ</sequence>
<reference evidence="1 2" key="1">
    <citation type="submission" date="2017-02" db="EMBL/GenBank/DDBJ databases">
        <authorList>
            <person name="Peterson S.W."/>
        </authorList>
    </citation>
    <scope>NUCLEOTIDE SEQUENCE [LARGE SCALE GENOMIC DNA]</scope>
    <source>
        <strain evidence="1 2">VKM Ac-2059</strain>
    </source>
</reference>
<evidence type="ECO:0000313" key="2">
    <source>
        <dbReference type="Proteomes" id="UP000190857"/>
    </source>
</evidence>
<gene>
    <name evidence="1" type="ORF">SAMN06309945_0199</name>
</gene>
<evidence type="ECO:0000313" key="1">
    <source>
        <dbReference type="EMBL" id="SKC36462.1"/>
    </source>
</evidence>
<accession>A0A1T5IBU1</accession>
<organism evidence="1 2">
    <name type="scientific">Okibacterium fritillariae</name>
    <dbReference type="NCBI Taxonomy" id="123320"/>
    <lineage>
        <taxon>Bacteria</taxon>
        <taxon>Bacillati</taxon>
        <taxon>Actinomycetota</taxon>
        <taxon>Actinomycetes</taxon>
        <taxon>Micrococcales</taxon>
        <taxon>Microbacteriaceae</taxon>
        <taxon>Okibacterium</taxon>
    </lineage>
</organism>
<dbReference type="EMBL" id="FUZP01000001">
    <property type="protein sequence ID" value="SKC36462.1"/>
    <property type="molecule type" value="Genomic_DNA"/>
</dbReference>